<evidence type="ECO:0000313" key="4">
    <source>
        <dbReference type="Proteomes" id="UP000048984"/>
    </source>
</evidence>
<reference evidence="3 4" key="1">
    <citation type="submission" date="2015-09" db="EMBL/GenBank/DDBJ databases">
        <authorList>
            <person name="Jackson K.R."/>
            <person name="Lunt B.L."/>
            <person name="Fisher J.N.B."/>
            <person name="Gardner A.V."/>
            <person name="Bailey M.E."/>
            <person name="Deus L.M."/>
            <person name="Earl A.S."/>
            <person name="Gibby P.D."/>
            <person name="Hartmann K.A."/>
            <person name="Liu J.E."/>
            <person name="Manci A.M."/>
            <person name="Nielsen D.A."/>
            <person name="Solomon M.B."/>
            <person name="Breakwell D.P."/>
            <person name="Burnett S.H."/>
            <person name="Grose J.H."/>
        </authorList>
    </citation>
    <scope>NUCLEOTIDE SEQUENCE [LARGE SCALE GENOMIC DNA]</scope>
    <source>
        <strain evidence="3 4">16</strain>
    </source>
</reference>
<dbReference type="PANTHER" id="PTHR44051:SF8">
    <property type="entry name" value="GLUTATHIONE S-TRANSFERASE GSTA"/>
    <property type="match status" value="1"/>
</dbReference>
<dbReference type="SFLD" id="SFLDS00019">
    <property type="entry name" value="Glutathione_Transferase_(cytos"/>
    <property type="match status" value="1"/>
</dbReference>
<dbReference type="PANTHER" id="PTHR44051">
    <property type="entry name" value="GLUTATHIONE S-TRANSFERASE-RELATED"/>
    <property type="match status" value="1"/>
</dbReference>
<dbReference type="CDD" id="cd03046">
    <property type="entry name" value="GST_N_GTT1_like"/>
    <property type="match status" value="1"/>
</dbReference>
<evidence type="ECO:0000259" key="2">
    <source>
        <dbReference type="PROSITE" id="PS50405"/>
    </source>
</evidence>
<dbReference type="InterPro" id="IPR036282">
    <property type="entry name" value="Glutathione-S-Trfase_C_sf"/>
</dbReference>
<dbReference type="AlphaFoldDB" id="A0A0P6W956"/>
<sequence>MVTLYWAPQTRSLSILWLLEELGIPYRRELVDIRAGRQSDPEFRAINPMMKVPALTDGPVKVAETGAIVAYLADRYTAASLAPAVDDPARGDYLRWLFFAGSSIEAAYVQIFTKLEMNPTSAGWGSAERVFDVIEAGITGSGGPWLLGETFSAADISVGSGLRFGLLFKIVEPRPAFTAYVERCTARPAFARAQAIEAEALAARGG</sequence>
<dbReference type="Gene3D" id="3.40.30.10">
    <property type="entry name" value="Glutaredoxin"/>
    <property type="match status" value="1"/>
</dbReference>
<dbReference type="PROSITE" id="PS50404">
    <property type="entry name" value="GST_NTER"/>
    <property type="match status" value="1"/>
</dbReference>
<dbReference type="SFLD" id="SFLDG01150">
    <property type="entry name" value="Main.1:_Beta-like"/>
    <property type="match status" value="1"/>
</dbReference>
<dbReference type="SFLD" id="SFLDG00358">
    <property type="entry name" value="Main_(cytGST)"/>
    <property type="match status" value="1"/>
</dbReference>
<dbReference type="GO" id="GO:0016740">
    <property type="term" value="F:transferase activity"/>
    <property type="evidence" value="ECO:0007669"/>
    <property type="project" value="UniProtKB-KW"/>
</dbReference>
<feature type="domain" description="GST N-terminal" evidence="1">
    <location>
        <begin position="1"/>
        <end position="80"/>
    </location>
</feature>
<comment type="caution">
    <text evidence="3">The sequence shown here is derived from an EMBL/GenBank/DDBJ whole genome shotgun (WGS) entry which is preliminary data.</text>
</comment>
<feature type="domain" description="GST C-terminal" evidence="2">
    <location>
        <begin position="86"/>
        <end position="204"/>
    </location>
</feature>
<dbReference type="EMBL" id="LJYW01000001">
    <property type="protein sequence ID" value="KPL50877.1"/>
    <property type="molecule type" value="Genomic_DNA"/>
</dbReference>
<dbReference type="InterPro" id="IPR036249">
    <property type="entry name" value="Thioredoxin-like_sf"/>
</dbReference>
<gene>
    <name evidence="3" type="ORF">ABB55_00425</name>
</gene>
<dbReference type="RefSeq" id="WP_054357040.1">
    <property type="nucleotide sequence ID" value="NZ_LJYW01000001.1"/>
</dbReference>
<evidence type="ECO:0000259" key="1">
    <source>
        <dbReference type="PROSITE" id="PS50404"/>
    </source>
</evidence>
<dbReference type="STRING" id="665126.ABB55_00425"/>
<keyword evidence="3" id="KW-0808">Transferase</keyword>
<evidence type="ECO:0000313" key="3">
    <source>
        <dbReference type="EMBL" id="KPL50877.1"/>
    </source>
</evidence>
<dbReference type="PROSITE" id="PS50405">
    <property type="entry name" value="GST_CTER"/>
    <property type="match status" value="1"/>
</dbReference>
<dbReference type="SUPFAM" id="SSF47616">
    <property type="entry name" value="GST C-terminal domain-like"/>
    <property type="match status" value="1"/>
</dbReference>
<dbReference type="InterPro" id="IPR004045">
    <property type="entry name" value="Glutathione_S-Trfase_N"/>
</dbReference>
<dbReference type="InterPro" id="IPR010987">
    <property type="entry name" value="Glutathione-S-Trfase_C-like"/>
</dbReference>
<dbReference type="SUPFAM" id="SSF52833">
    <property type="entry name" value="Thioredoxin-like"/>
    <property type="match status" value="1"/>
</dbReference>
<proteinExistence type="predicted"/>
<accession>A0A0P6W956</accession>
<dbReference type="Gene3D" id="1.20.1050.10">
    <property type="match status" value="1"/>
</dbReference>
<protein>
    <submittedName>
        <fullName evidence="3">Glutathione S-transferase</fullName>
    </submittedName>
</protein>
<dbReference type="Pfam" id="PF02798">
    <property type="entry name" value="GST_N"/>
    <property type="match status" value="1"/>
</dbReference>
<keyword evidence="4" id="KW-1185">Reference proteome</keyword>
<dbReference type="Proteomes" id="UP000048984">
    <property type="component" value="Unassembled WGS sequence"/>
</dbReference>
<reference evidence="3 4" key="2">
    <citation type="submission" date="2015-10" db="EMBL/GenBank/DDBJ databases">
        <title>Draft Genome Sequence of Prosthecomicrobium hirschii ATCC 27832.</title>
        <authorList>
            <person name="Daniel J."/>
            <person name="Givan S.A."/>
            <person name="Brun Y.V."/>
            <person name="Brown P.J."/>
        </authorList>
    </citation>
    <scope>NUCLEOTIDE SEQUENCE [LARGE SCALE GENOMIC DNA]</scope>
    <source>
        <strain evidence="3 4">16</strain>
    </source>
</reference>
<name>A0A0P6W956_9HYPH</name>
<dbReference type="CDD" id="cd03207">
    <property type="entry name" value="GST_C_8"/>
    <property type="match status" value="1"/>
</dbReference>
<dbReference type="InterPro" id="IPR040079">
    <property type="entry name" value="Glutathione_S-Trfase"/>
</dbReference>
<organism evidence="3 4">
    <name type="scientific">Prosthecodimorpha hirschii</name>
    <dbReference type="NCBI Taxonomy" id="665126"/>
    <lineage>
        <taxon>Bacteria</taxon>
        <taxon>Pseudomonadati</taxon>
        <taxon>Pseudomonadota</taxon>
        <taxon>Alphaproteobacteria</taxon>
        <taxon>Hyphomicrobiales</taxon>
        <taxon>Ancalomicrobiaceae</taxon>
        <taxon>Prosthecodimorpha</taxon>
    </lineage>
</organism>